<dbReference type="EMBL" id="JAACAK010000142">
    <property type="protein sequence ID" value="NIR76689.1"/>
    <property type="molecule type" value="Genomic_DNA"/>
</dbReference>
<sequence>MNISLSWKWPALGATLLLWLAGGCSGEAVREFFGYSTPRERYEQALRDAGLHRTALGGDWLAAAAEALDSPVSVSPPYLEEGYLDPRQTTATAYRVSLRRGQLLEVTFESEPDTSYRIFIDLFRVPERLDAQPRHVTSADSLDRDFDYFTHRDGDYLVRIQPELLRGGRYSIRVAVKPSLHFPVYGRDATAIGSRYGDGRDGGRRRHEGLDIFAPRGTPVIAAAAGVVRSTRDNRLGGNVVWLRDEFGQTHYYAHLDTQLVRRGQRVTVGDTLGLVGNSGNARSTPPHLHFGLYRRGSYDPYPALEPLPTTTEDFGGNPNLIGRTVRVTRAAARLRLHPTARSAILAELPRHTPLQVAAGSGAWYRVIAPDGTVGFVAASLTEPTDRPIRHEVLAGGARLLTDPVPLAVAVDSVSAGAEVPVLAAFGEFLLVQGPSGRVGWLALD</sequence>
<dbReference type="Gene3D" id="2.30.30.40">
    <property type="entry name" value="SH3 Domains"/>
    <property type="match status" value="1"/>
</dbReference>
<dbReference type="GO" id="GO:0004222">
    <property type="term" value="F:metalloendopeptidase activity"/>
    <property type="evidence" value="ECO:0007669"/>
    <property type="project" value="TreeGrafter"/>
</dbReference>
<protein>
    <submittedName>
        <fullName evidence="3">Peptidoglycan DD-metalloendopeptidase family protein</fullName>
    </submittedName>
</protein>
<proteinExistence type="predicted"/>
<evidence type="ECO:0000259" key="1">
    <source>
        <dbReference type="Pfam" id="PF01551"/>
    </source>
</evidence>
<dbReference type="InterPro" id="IPR011055">
    <property type="entry name" value="Dup_hybrid_motif"/>
</dbReference>
<dbReference type="InterPro" id="IPR050570">
    <property type="entry name" value="Cell_wall_metabolism_enzyme"/>
</dbReference>
<dbReference type="Proteomes" id="UP000702544">
    <property type="component" value="Unassembled WGS sequence"/>
</dbReference>
<dbReference type="Pfam" id="PF01551">
    <property type="entry name" value="Peptidase_M23"/>
    <property type="match status" value="1"/>
</dbReference>
<dbReference type="PANTHER" id="PTHR21666:SF268">
    <property type="entry name" value="PEPTIDASE M23 DOMAIN-CONTAINING PROTEIN"/>
    <property type="match status" value="1"/>
</dbReference>
<comment type="caution">
    <text evidence="3">The sequence shown here is derived from an EMBL/GenBank/DDBJ whole genome shotgun (WGS) entry which is preliminary data.</text>
</comment>
<dbReference type="AlphaFoldDB" id="A0AAE4ZAG7"/>
<dbReference type="PANTHER" id="PTHR21666">
    <property type="entry name" value="PEPTIDASE-RELATED"/>
    <property type="match status" value="1"/>
</dbReference>
<gene>
    <name evidence="3" type="ORF">GWO12_16540</name>
</gene>
<evidence type="ECO:0000259" key="2">
    <source>
        <dbReference type="Pfam" id="PF08239"/>
    </source>
</evidence>
<feature type="domain" description="M23ase beta-sheet core" evidence="1">
    <location>
        <begin position="206"/>
        <end position="298"/>
    </location>
</feature>
<evidence type="ECO:0000313" key="3">
    <source>
        <dbReference type="EMBL" id="NIR76689.1"/>
    </source>
</evidence>
<dbReference type="InterPro" id="IPR016047">
    <property type="entry name" value="M23ase_b-sheet_dom"/>
</dbReference>
<reference evidence="3 4" key="1">
    <citation type="submission" date="2020-01" db="EMBL/GenBank/DDBJ databases">
        <title>Genomes assembled from Gulf of Kutch pelagic sediment metagenomes.</title>
        <authorList>
            <person name="Chandrashekar M."/>
            <person name="Mahajan M.S."/>
            <person name="Dave K.J."/>
            <person name="Vatsa P."/>
            <person name="Nathani N.M."/>
        </authorList>
    </citation>
    <scope>NUCLEOTIDE SEQUENCE [LARGE SCALE GENOMIC DNA]</scope>
    <source>
        <strain evidence="3">KS3-K002</strain>
    </source>
</reference>
<feature type="domain" description="SH3b" evidence="2">
    <location>
        <begin position="332"/>
        <end position="381"/>
    </location>
</feature>
<dbReference type="Pfam" id="PF08239">
    <property type="entry name" value="SH3_3"/>
    <property type="match status" value="1"/>
</dbReference>
<name>A0AAE4ZAG7_9BACT</name>
<evidence type="ECO:0000313" key="4">
    <source>
        <dbReference type="Proteomes" id="UP000702544"/>
    </source>
</evidence>
<dbReference type="Gene3D" id="2.70.70.10">
    <property type="entry name" value="Glucose Permease (Domain IIA)"/>
    <property type="match status" value="1"/>
</dbReference>
<organism evidence="3 4">
    <name type="scientific">Candidatus Kutchimonas denitrificans</name>
    <dbReference type="NCBI Taxonomy" id="3056748"/>
    <lineage>
        <taxon>Bacteria</taxon>
        <taxon>Pseudomonadati</taxon>
        <taxon>Gemmatimonadota</taxon>
        <taxon>Gemmatimonadia</taxon>
        <taxon>Candidatus Palauibacterales</taxon>
        <taxon>Candidatus Palauibacteraceae</taxon>
        <taxon>Candidatus Kutchimonas</taxon>
    </lineage>
</organism>
<dbReference type="InterPro" id="IPR003646">
    <property type="entry name" value="SH3-like_bac-type"/>
</dbReference>
<dbReference type="SUPFAM" id="SSF51261">
    <property type="entry name" value="Duplicated hybrid motif"/>
    <property type="match status" value="1"/>
</dbReference>
<accession>A0AAE4ZAG7</accession>
<dbReference type="CDD" id="cd12797">
    <property type="entry name" value="M23_peptidase"/>
    <property type="match status" value="1"/>
</dbReference>